<feature type="coiled-coil region" evidence="1">
    <location>
        <begin position="259"/>
        <end position="475"/>
    </location>
</feature>
<evidence type="ECO:0000256" key="1">
    <source>
        <dbReference type="SAM" id="Coils"/>
    </source>
</evidence>
<dbReference type="GO" id="GO:0005876">
    <property type="term" value="C:spindle microtubule"/>
    <property type="evidence" value="ECO:0007669"/>
    <property type="project" value="TreeGrafter"/>
</dbReference>
<feature type="coiled-coil region" evidence="1">
    <location>
        <begin position="621"/>
        <end position="662"/>
    </location>
</feature>
<dbReference type="GO" id="GO:0005814">
    <property type="term" value="C:centriole"/>
    <property type="evidence" value="ECO:0007669"/>
    <property type="project" value="TreeGrafter"/>
</dbReference>
<sequence length="1060" mass="121975">MASTEQQNEVIPTESLKDLAEQKEKEWRELQHLRVQSLEVALQEKNTALKEHQSKFDKLKEDFKYNLRLLGERDAELARYDALFADLRTKASGKEAELSELKIQVADLQTTLAREAKSRDEFQSHYELRVRQKQAELEQYRSMKDEEVAQERGELETFKRGLERQLREAENEMDTQRRELTAGFEEALRKREHEFRVRMDEMSSTVLAHELKEKLMGKEVEALKAAAAAHSQEWEEADGSRREREREAKQLQWQLADTHAMKDSQIHELEAKLEQMEARTQRLTDDFKRKHADLDRSSREKDIELTKLREAARDKERHLEGTIQSLRTQLEEVEVARRQLEWTVTDLKKDKETTVETLTIELTEVKAKWDSHLAAMSHDTVSRDLELQALRDTEAKQKAEVKQLKQDVERYKKEVRTALEREEALQQAKAQAEVDWQRRCEDVERQQYERSEDLVRRLTKARDQAVAELREREREWEEKEEGMRVVGEERDRAEATLRQHGLAPNYDIDLSHSSTSRVRELQKQNETLRGVVHQMRRQMEALGSQMPTDQSTVTHLPERKPIASDDYVKNMENELIQLKAKYNALEMMKRNDLDTGDGCHKGVAKDNKLVANDNPQVLRHIEELNSSIGQLRGDKVELTAQVRKQQARIQHLERTVTELGKQPREKQAKVEQLQYKLNAETRRQEALVASLRHRVSELEIELTEARKEADEYHRVNIERNLEVTAISNEVSALKMELASDRPTVSFGAQELLIQQLQDEVKRLLKCQQMTFSDDSTTATRGQGVTSNAAMAEMHKKLRQAAKHISQLTREKQQLIEMGNRLRGELHKSGLRVPQSTQQQLAANDNADHIKPVLHQSDLVQTGSQSVTARSNQLSQLIQTKLSQLEKLQYQLTKQELAFAQQGEGHPMKVTPMTLAMSSSGECSTTDEDAGHNQRVEARGRRGVSRPEETHRDTATPQSPQPHLRTSLSSLGGESLQEIWGMLEDDGLSPKPSVPMGAGDGPYQNVVMAGQSDQWAMTGRRVKSQPDDTGRGKNSSVVVLGPGRRNQTRRAKIRNYNIKDV</sequence>
<dbReference type="PANTHER" id="PTHR46725:SF1">
    <property type="entry name" value="COILED-COIL DOMAIN-CONTAINING PROTEIN 57"/>
    <property type="match status" value="1"/>
</dbReference>
<evidence type="ECO:0000256" key="2">
    <source>
        <dbReference type="SAM" id="MobiDB-lite"/>
    </source>
</evidence>
<dbReference type="EMBL" id="JAODUO010000457">
    <property type="protein sequence ID" value="KAK2180134.1"/>
    <property type="molecule type" value="Genomic_DNA"/>
</dbReference>
<feature type="coiled-coil region" evidence="1">
    <location>
        <begin position="790"/>
        <end position="824"/>
    </location>
</feature>
<keyword evidence="4" id="KW-1185">Reference proteome</keyword>
<dbReference type="PANTHER" id="PTHR46725">
    <property type="entry name" value="COILED-COIL DOMAIN-CONTAINING PROTEIN 57"/>
    <property type="match status" value="1"/>
</dbReference>
<accession>A0AAD9KZB9</accession>
<dbReference type="Proteomes" id="UP001209878">
    <property type="component" value="Unassembled WGS sequence"/>
</dbReference>
<dbReference type="GO" id="GO:0007099">
    <property type="term" value="P:centriole replication"/>
    <property type="evidence" value="ECO:0007669"/>
    <property type="project" value="TreeGrafter"/>
</dbReference>
<dbReference type="GO" id="GO:0045931">
    <property type="term" value="P:positive regulation of mitotic cell cycle"/>
    <property type="evidence" value="ECO:0007669"/>
    <property type="project" value="TreeGrafter"/>
</dbReference>
<evidence type="ECO:0000313" key="3">
    <source>
        <dbReference type="EMBL" id="KAK2180134.1"/>
    </source>
</evidence>
<name>A0AAD9KZB9_RIDPI</name>
<dbReference type="GO" id="GO:0034451">
    <property type="term" value="C:centriolar satellite"/>
    <property type="evidence" value="ECO:0007669"/>
    <property type="project" value="TreeGrafter"/>
</dbReference>
<proteinExistence type="predicted"/>
<gene>
    <name evidence="3" type="ORF">NP493_458g04063</name>
</gene>
<comment type="caution">
    <text evidence="3">The sequence shown here is derived from an EMBL/GenBank/DDBJ whole genome shotgun (WGS) entry which is preliminary data.</text>
</comment>
<evidence type="ECO:0000313" key="4">
    <source>
        <dbReference type="Proteomes" id="UP001209878"/>
    </source>
</evidence>
<feature type="coiled-coil region" evidence="1">
    <location>
        <begin position="35"/>
        <end position="186"/>
    </location>
</feature>
<dbReference type="GO" id="GO:0060271">
    <property type="term" value="P:cilium assembly"/>
    <property type="evidence" value="ECO:0007669"/>
    <property type="project" value="TreeGrafter"/>
</dbReference>
<keyword evidence="1" id="KW-0175">Coiled coil</keyword>
<dbReference type="AlphaFoldDB" id="A0AAD9KZB9"/>
<protein>
    <recommendedName>
        <fullName evidence="5">Coiled-coil domain-containing protein 57</fullName>
    </recommendedName>
</protein>
<feature type="region of interest" description="Disordered" evidence="2">
    <location>
        <begin position="917"/>
        <end position="967"/>
    </location>
</feature>
<dbReference type="GO" id="GO:0007020">
    <property type="term" value="P:microtubule nucleation"/>
    <property type="evidence" value="ECO:0007669"/>
    <property type="project" value="TreeGrafter"/>
</dbReference>
<organism evidence="3 4">
    <name type="scientific">Ridgeia piscesae</name>
    <name type="common">Tubeworm</name>
    <dbReference type="NCBI Taxonomy" id="27915"/>
    <lineage>
        <taxon>Eukaryota</taxon>
        <taxon>Metazoa</taxon>
        <taxon>Spiralia</taxon>
        <taxon>Lophotrochozoa</taxon>
        <taxon>Annelida</taxon>
        <taxon>Polychaeta</taxon>
        <taxon>Sedentaria</taxon>
        <taxon>Canalipalpata</taxon>
        <taxon>Sabellida</taxon>
        <taxon>Siboglinidae</taxon>
        <taxon>Ridgeia</taxon>
    </lineage>
</organism>
<feature type="compositionally biased region" description="Basic and acidic residues" evidence="2">
    <location>
        <begin position="928"/>
        <end position="953"/>
    </location>
</feature>
<dbReference type="InterPro" id="IPR042481">
    <property type="entry name" value="CCDC57"/>
</dbReference>
<feature type="coiled-coil region" evidence="1">
    <location>
        <begin position="688"/>
        <end position="715"/>
    </location>
</feature>
<feature type="region of interest" description="Disordered" evidence="2">
    <location>
        <begin position="1015"/>
        <end position="1060"/>
    </location>
</feature>
<evidence type="ECO:0008006" key="5">
    <source>
        <dbReference type="Google" id="ProtNLM"/>
    </source>
</evidence>
<reference evidence="3" key="1">
    <citation type="journal article" date="2023" name="Mol. Biol. Evol.">
        <title>Third-Generation Sequencing Reveals the Adaptive Role of the Epigenome in Three Deep-Sea Polychaetes.</title>
        <authorList>
            <person name="Perez M."/>
            <person name="Aroh O."/>
            <person name="Sun Y."/>
            <person name="Lan Y."/>
            <person name="Juniper S.K."/>
            <person name="Young C.R."/>
            <person name="Angers B."/>
            <person name="Qian P.Y."/>
        </authorList>
    </citation>
    <scope>NUCLEOTIDE SEQUENCE</scope>
    <source>
        <strain evidence="3">R07B-5</strain>
    </source>
</reference>